<evidence type="ECO:0000313" key="3">
    <source>
        <dbReference type="EMBL" id="CAB3706882.1"/>
    </source>
</evidence>
<name>A0A6S7A0M6_9BURK</name>
<feature type="region of interest" description="Disordered" evidence="1">
    <location>
        <begin position="1"/>
        <end position="22"/>
    </location>
</feature>
<dbReference type="EMBL" id="CADIJO010000009">
    <property type="protein sequence ID" value="CAB3706882.1"/>
    <property type="molecule type" value="Genomic_DNA"/>
</dbReference>
<keyword evidence="2" id="KW-0472">Membrane</keyword>
<dbReference type="AlphaFoldDB" id="A0A6S7A0M6"/>
<dbReference type="RefSeq" id="WP_175192992.1">
    <property type="nucleotide sequence ID" value="NZ_CADIJO010000009.1"/>
</dbReference>
<reference evidence="3 4" key="1">
    <citation type="submission" date="2020-04" db="EMBL/GenBank/DDBJ databases">
        <authorList>
            <person name="De Canck E."/>
        </authorList>
    </citation>
    <scope>NUCLEOTIDE SEQUENCE [LARGE SCALE GENOMIC DNA]</scope>
    <source>
        <strain evidence="3 4">LMG 3458</strain>
    </source>
</reference>
<evidence type="ECO:0000256" key="2">
    <source>
        <dbReference type="SAM" id="Phobius"/>
    </source>
</evidence>
<evidence type="ECO:0000256" key="1">
    <source>
        <dbReference type="SAM" id="MobiDB-lite"/>
    </source>
</evidence>
<proteinExistence type="predicted"/>
<feature type="transmembrane region" description="Helical" evidence="2">
    <location>
        <begin position="54"/>
        <end position="73"/>
    </location>
</feature>
<gene>
    <name evidence="3" type="ORF">LMG3458_02980</name>
</gene>
<sequence length="88" mass="9373">MLRASQADEAPRSPSKQTPGQIPPMSVLFLIAVAISLIAYCAAWRLAIAARAKIFMFSLLTILAFFSVLAIQVGGSTPQGAIAVHPEY</sequence>
<organism evidence="3 4">
    <name type="scientific">Achromobacter deleyi</name>
    <dbReference type="NCBI Taxonomy" id="1353891"/>
    <lineage>
        <taxon>Bacteria</taxon>
        <taxon>Pseudomonadati</taxon>
        <taxon>Pseudomonadota</taxon>
        <taxon>Betaproteobacteria</taxon>
        <taxon>Burkholderiales</taxon>
        <taxon>Alcaligenaceae</taxon>
        <taxon>Achromobacter</taxon>
    </lineage>
</organism>
<feature type="transmembrane region" description="Helical" evidence="2">
    <location>
        <begin position="22"/>
        <end position="42"/>
    </location>
</feature>
<dbReference type="Proteomes" id="UP000494111">
    <property type="component" value="Unassembled WGS sequence"/>
</dbReference>
<evidence type="ECO:0000313" key="4">
    <source>
        <dbReference type="Proteomes" id="UP000494111"/>
    </source>
</evidence>
<keyword evidence="2" id="KW-1133">Transmembrane helix</keyword>
<protein>
    <submittedName>
        <fullName evidence="3">Uncharacterized protein</fullName>
    </submittedName>
</protein>
<keyword evidence="2" id="KW-0812">Transmembrane</keyword>
<accession>A0A6S7A0M6</accession>